<reference evidence="1 2" key="1">
    <citation type="submission" date="2020-04" db="EMBL/GenBank/DDBJ databases">
        <title>Flammeovirga sp. SR4, a novel species isolated from seawater.</title>
        <authorList>
            <person name="Wang X."/>
        </authorList>
    </citation>
    <scope>NUCLEOTIDE SEQUENCE [LARGE SCALE GENOMIC DNA]</scope>
    <source>
        <strain evidence="1 2">ATCC 23126</strain>
    </source>
</reference>
<sequence>MGEGMFFNRWSRKGYAAFNSLKKEIKIGMLNIQLHFQFPQIIMEGRIARTLFMVDEETDYQAISSESTPDFNSILVFNEVIVNKTPKLGPLNRNFVIFQYNKALSIDVNI</sequence>
<dbReference type="Proteomes" id="UP000576082">
    <property type="component" value="Unassembled WGS sequence"/>
</dbReference>
<organism evidence="1 2">
    <name type="scientific">Flammeovirga aprica JL-4</name>
    <dbReference type="NCBI Taxonomy" id="694437"/>
    <lineage>
        <taxon>Bacteria</taxon>
        <taxon>Pseudomonadati</taxon>
        <taxon>Bacteroidota</taxon>
        <taxon>Cytophagia</taxon>
        <taxon>Cytophagales</taxon>
        <taxon>Flammeovirgaceae</taxon>
        <taxon>Flammeovirga</taxon>
    </lineage>
</organism>
<gene>
    <name evidence="1" type="ORF">HHU12_30255</name>
</gene>
<evidence type="ECO:0000313" key="1">
    <source>
        <dbReference type="EMBL" id="NME72282.1"/>
    </source>
</evidence>
<comment type="caution">
    <text evidence="1">The sequence shown here is derived from an EMBL/GenBank/DDBJ whole genome shotgun (WGS) entry which is preliminary data.</text>
</comment>
<protein>
    <submittedName>
        <fullName evidence="1">Uncharacterized protein</fullName>
    </submittedName>
</protein>
<dbReference type="AlphaFoldDB" id="A0A7X9XCY0"/>
<name>A0A7X9XCY0_9BACT</name>
<dbReference type="RefSeq" id="WP_169660476.1">
    <property type="nucleotide sequence ID" value="NZ_JABANE010000148.1"/>
</dbReference>
<evidence type="ECO:0000313" key="2">
    <source>
        <dbReference type="Proteomes" id="UP000576082"/>
    </source>
</evidence>
<proteinExistence type="predicted"/>
<accession>A0A7X9XCY0</accession>
<keyword evidence="2" id="KW-1185">Reference proteome</keyword>
<dbReference type="EMBL" id="JABANE010000148">
    <property type="protein sequence ID" value="NME72282.1"/>
    <property type="molecule type" value="Genomic_DNA"/>
</dbReference>